<dbReference type="SUPFAM" id="SSF48464">
    <property type="entry name" value="ENTH/VHS domain"/>
    <property type="match status" value="1"/>
</dbReference>
<protein>
    <recommendedName>
        <fullName evidence="2">CID domain-containing protein</fullName>
    </recommendedName>
</protein>
<dbReference type="CDD" id="cd16982">
    <property type="entry name" value="CID_Pcf11"/>
    <property type="match status" value="1"/>
</dbReference>
<evidence type="ECO:0000256" key="1">
    <source>
        <dbReference type="SAM" id="MobiDB-lite"/>
    </source>
</evidence>
<dbReference type="AlphaFoldDB" id="A0A1E3QZ80"/>
<dbReference type="GO" id="GO:0003729">
    <property type="term" value="F:mRNA binding"/>
    <property type="evidence" value="ECO:0007669"/>
    <property type="project" value="InterPro"/>
</dbReference>
<dbReference type="InterPro" id="IPR047415">
    <property type="entry name" value="Pcf11_CID"/>
</dbReference>
<dbReference type="Pfam" id="PF21936">
    <property type="entry name" value="Pcf11_C"/>
    <property type="match status" value="1"/>
</dbReference>
<organism evidence="3 4">
    <name type="scientific">Babjeviella inositovora NRRL Y-12698</name>
    <dbReference type="NCBI Taxonomy" id="984486"/>
    <lineage>
        <taxon>Eukaryota</taxon>
        <taxon>Fungi</taxon>
        <taxon>Dikarya</taxon>
        <taxon>Ascomycota</taxon>
        <taxon>Saccharomycotina</taxon>
        <taxon>Pichiomycetes</taxon>
        <taxon>Serinales incertae sedis</taxon>
        <taxon>Babjeviella</taxon>
    </lineage>
</organism>
<dbReference type="GeneID" id="30150052"/>
<dbReference type="Pfam" id="PF04818">
    <property type="entry name" value="CID"/>
    <property type="match status" value="1"/>
</dbReference>
<dbReference type="GO" id="GO:0000993">
    <property type="term" value="F:RNA polymerase II complex binding"/>
    <property type="evidence" value="ECO:0007669"/>
    <property type="project" value="InterPro"/>
</dbReference>
<dbReference type="GO" id="GO:0005849">
    <property type="term" value="C:mRNA cleavage factor complex"/>
    <property type="evidence" value="ECO:0007669"/>
    <property type="project" value="InterPro"/>
</dbReference>
<evidence type="ECO:0000313" key="4">
    <source>
        <dbReference type="Proteomes" id="UP000094336"/>
    </source>
</evidence>
<dbReference type="OrthoDB" id="2129491at2759"/>
<accession>A0A1E3QZ80</accession>
<dbReference type="InterPro" id="IPR054127">
    <property type="entry name" value="Pcf11_C"/>
</dbReference>
<sequence length="645" mass="70933">MPEDLLITDYTQSLEELTFNSAPLIKTLSVIAGESVSLASEIALAVQFRINKCPPTQKLFAFYLLDSICKNVGNPYNILFGTSIYDLFTRNYTLVSDQVRQKLINLFTTWRDTKTATGSPLFPQDQLDRIEEFLLRATRSTTELSKESLIAEIEQLIPLVTKKMAVLPHMMDKLRTQLEGLNDIKKLLASTKLPVKTLAQIKDKLGGFKKEIETPAPGQQPQWHTNGGYPGNPVNGSNNPGQFSAPAPGTRFQAPSGNQLPISNSQVNPPIGNQLPGGQLPANAVMTPEMLKAMYEHFQKLQPQASSITNPNLKVPANIPSNIPNATNTNPMSVPLENPSSMNPGMMAMLSGLVKPPGPSSDRTKDVLAKLFQSGLVNPPKSAPVPPLSVLQSLLAPKSEGNGNPLAGLAGIKLPSLSSNTTPLCTNEAELTQAIDTANPAAFINEPSPYFQNLLYGNRSKKCGTCGKRFSTASNVEMSYYEAHLDWHFRVSKKVLENNGKIIQNRVWFLDDLEWVAFRDREEILEFSVSSNRANSGIMEPLPTQATPEVALPKQTYVVIGSSADTNTTSCYICKEAITGVYNDDIGEWIWPNAVQVKQAGQLRTFHYSCYEETLRNQTLIGMESGKRPAEGVLNEKVKRERLEN</sequence>
<feature type="domain" description="CID" evidence="2">
    <location>
        <begin position="2"/>
        <end position="138"/>
    </location>
</feature>
<evidence type="ECO:0000259" key="2">
    <source>
        <dbReference type="PROSITE" id="PS51391"/>
    </source>
</evidence>
<dbReference type="InterPro" id="IPR006569">
    <property type="entry name" value="CID_dom"/>
</dbReference>
<evidence type="ECO:0000313" key="3">
    <source>
        <dbReference type="EMBL" id="ODQ82392.1"/>
    </source>
</evidence>
<dbReference type="InterPro" id="IPR008942">
    <property type="entry name" value="ENTH_VHS"/>
</dbReference>
<dbReference type="InterPro" id="IPR045154">
    <property type="entry name" value="PCF11-like"/>
</dbReference>
<dbReference type="STRING" id="984486.A0A1E3QZ80"/>
<dbReference type="Proteomes" id="UP000094336">
    <property type="component" value="Unassembled WGS sequence"/>
</dbReference>
<dbReference type="FunFam" id="1.25.40.90:FF:000016">
    <property type="entry name" value="mRNA cleavage factor complex component Pcf11"/>
    <property type="match status" value="1"/>
</dbReference>
<dbReference type="PANTHER" id="PTHR15921:SF3">
    <property type="entry name" value="PRE-MRNA CLEAVAGE COMPLEX 2 PROTEIN PCF11"/>
    <property type="match status" value="1"/>
</dbReference>
<feature type="compositionally biased region" description="Low complexity" evidence="1">
    <location>
        <begin position="231"/>
        <end position="241"/>
    </location>
</feature>
<dbReference type="EMBL" id="KV454426">
    <property type="protein sequence ID" value="ODQ82392.1"/>
    <property type="molecule type" value="Genomic_DNA"/>
</dbReference>
<dbReference type="PANTHER" id="PTHR15921">
    <property type="entry name" value="PRE-MRNA CLEAVAGE COMPLEX II"/>
    <property type="match status" value="1"/>
</dbReference>
<name>A0A1E3QZ80_9ASCO</name>
<reference evidence="4" key="1">
    <citation type="submission" date="2016-05" db="EMBL/GenBank/DDBJ databases">
        <title>Comparative genomics of biotechnologically important yeasts.</title>
        <authorList>
            <consortium name="DOE Joint Genome Institute"/>
            <person name="Riley R."/>
            <person name="Haridas S."/>
            <person name="Wolfe K.H."/>
            <person name="Lopes M.R."/>
            <person name="Hittinger C.T."/>
            <person name="Goker M."/>
            <person name="Salamov A."/>
            <person name="Wisecaver J."/>
            <person name="Long T.M."/>
            <person name="Aerts A.L."/>
            <person name="Barry K."/>
            <person name="Choi C."/>
            <person name="Clum A."/>
            <person name="Coughlan A.Y."/>
            <person name="Deshpande S."/>
            <person name="Douglass A.P."/>
            <person name="Hanson S.J."/>
            <person name="Klenk H.-P."/>
            <person name="Labutti K."/>
            <person name="Lapidus A."/>
            <person name="Lindquist E."/>
            <person name="Lipzen A."/>
            <person name="Meier-Kolthoff J.P."/>
            <person name="Ohm R.A."/>
            <person name="Otillar R.P."/>
            <person name="Pangilinan J."/>
            <person name="Peng Y."/>
            <person name="Rokas A."/>
            <person name="Rosa C.A."/>
            <person name="Scheuner C."/>
            <person name="Sibirny A.A."/>
            <person name="Slot J.C."/>
            <person name="Stielow J.B."/>
            <person name="Sun H."/>
            <person name="Kurtzman C.P."/>
            <person name="Blackwell M."/>
            <person name="Grigoriev I.V."/>
            <person name="Jeffries T.W."/>
        </authorList>
    </citation>
    <scope>NUCLEOTIDE SEQUENCE [LARGE SCALE GENOMIC DNA]</scope>
    <source>
        <strain evidence="4">NRRL Y-12698</strain>
    </source>
</reference>
<proteinExistence type="predicted"/>
<dbReference type="SMART" id="SM00582">
    <property type="entry name" value="RPR"/>
    <property type="match status" value="1"/>
</dbReference>
<dbReference type="InterPro" id="IPR021605">
    <property type="entry name" value="Pcf11_Clp1-ID"/>
</dbReference>
<dbReference type="PROSITE" id="PS51391">
    <property type="entry name" value="CID"/>
    <property type="match status" value="1"/>
</dbReference>
<dbReference type="GO" id="GO:0006369">
    <property type="term" value="P:termination of RNA polymerase II transcription"/>
    <property type="evidence" value="ECO:0007669"/>
    <property type="project" value="InterPro"/>
</dbReference>
<dbReference type="RefSeq" id="XP_018987720.1">
    <property type="nucleotide sequence ID" value="XM_019132199.1"/>
</dbReference>
<gene>
    <name evidence="3" type="ORF">BABINDRAFT_5370</name>
</gene>
<dbReference type="GO" id="GO:0005737">
    <property type="term" value="C:cytoplasm"/>
    <property type="evidence" value="ECO:0007669"/>
    <property type="project" value="TreeGrafter"/>
</dbReference>
<feature type="compositionally biased region" description="Polar residues" evidence="1">
    <location>
        <begin position="253"/>
        <end position="268"/>
    </location>
</feature>
<dbReference type="GO" id="GO:0031124">
    <property type="term" value="P:mRNA 3'-end processing"/>
    <property type="evidence" value="ECO:0007669"/>
    <property type="project" value="InterPro"/>
</dbReference>
<dbReference type="Pfam" id="PF11526">
    <property type="entry name" value="Pfc11_Clp1_ID"/>
    <property type="match status" value="1"/>
</dbReference>
<feature type="region of interest" description="Disordered" evidence="1">
    <location>
        <begin position="211"/>
        <end position="280"/>
    </location>
</feature>
<keyword evidence="4" id="KW-1185">Reference proteome</keyword>
<dbReference type="Gene3D" id="1.25.40.90">
    <property type="match status" value="1"/>
</dbReference>